<evidence type="ECO:0000256" key="1">
    <source>
        <dbReference type="PIRSR" id="PIRSR014972-1"/>
    </source>
</evidence>
<dbReference type="InterPro" id="IPR054485">
    <property type="entry name" value="FlK-like_dom"/>
</dbReference>
<protein>
    <submittedName>
        <fullName evidence="4">Putative thioesterase</fullName>
    </submittedName>
</protein>
<dbReference type="InterPro" id="IPR025540">
    <property type="entry name" value="FlK"/>
</dbReference>
<reference evidence="4 5" key="1">
    <citation type="submission" date="2020-08" db="EMBL/GenBank/DDBJ databases">
        <title>Genomic Encyclopedia of Type Strains, Phase IV (KMG-IV): sequencing the most valuable type-strain genomes for metagenomic binning, comparative biology and taxonomic classification.</title>
        <authorList>
            <person name="Goeker M."/>
        </authorList>
    </citation>
    <scope>NUCLEOTIDE SEQUENCE [LARGE SCALE GENOMIC DNA]</scope>
    <source>
        <strain evidence="4 5">DSM 11275</strain>
    </source>
</reference>
<feature type="domain" description="Fluoroacetyl-CoA-specific thioesterase-like" evidence="3">
    <location>
        <begin position="17"/>
        <end position="122"/>
    </location>
</feature>
<feature type="active site" evidence="1">
    <location>
        <position position="36"/>
    </location>
</feature>
<dbReference type="Pfam" id="PF22636">
    <property type="entry name" value="FlK"/>
    <property type="match status" value="1"/>
</dbReference>
<evidence type="ECO:0000313" key="5">
    <source>
        <dbReference type="Proteomes" id="UP000539075"/>
    </source>
</evidence>
<feature type="binding site" evidence="2">
    <location>
        <position position="63"/>
    </location>
    <ligand>
        <name>CoA</name>
        <dbReference type="ChEBI" id="CHEBI:57287"/>
    </ligand>
</feature>
<dbReference type="EMBL" id="JACHGO010000006">
    <property type="protein sequence ID" value="MBB5144100.1"/>
    <property type="molecule type" value="Genomic_DNA"/>
</dbReference>
<gene>
    <name evidence="4" type="ORF">HNQ38_002208</name>
</gene>
<sequence>MKKILEPGISGTSEITVSEAMLACHVGSGLVEVFSTAMMIARMEATAVAVVQDVLPEGMTTVGTKVDVAHVAATPCGMQVTFTAELTGMSSNGKGLTFKVSARDEVGLIGEGVHERVVVHKEKFESRTRHRKDCGC</sequence>
<dbReference type="Gene3D" id="3.10.129.10">
    <property type="entry name" value="Hotdog Thioesterase"/>
    <property type="match status" value="1"/>
</dbReference>
<feature type="binding site" evidence="2">
    <location>
        <position position="116"/>
    </location>
    <ligand>
        <name>substrate</name>
    </ligand>
</feature>
<dbReference type="Proteomes" id="UP000539075">
    <property type="component" value="Unassembled WGS sequence"/>
</dbReference>
<dbReference type="RefSeq" id="WP_183720408.1">
    <property type="nucleotide sequence ID" value="NZ_JACHGO010000006.1"/>
</dbReference>
<proteinExistence type="predicted"/>
<organism evidence="4 5">
    <name type="scientific">Desulfovibrio intestinalis</name>
    <dbReference type="NCBI Taxonomy" id="58621"/>
    <lineage>
        <taxon>Bacteria</taxon>
        <taxon>Pseudomonadati</taxon>
        <taxon>Thermodesulfobacteriota</taxon>
        <taxon>Desulfovibrionia</taxon>
        <taxon>Desulfovibrionales</taxon>
        <taxon>Desulfovibrionaceae</taxon>
        <taxon>Desulfovibrio</taxon>
    </lineage>
</organism>
<dbReference type="AlphaFoldDB" id="A0A7W8C1V7"/>
<dbReference type="PIRSF" id="PIRSF014972">
    <property type="entry name" value="FlK"/>
    <property type="match status" value="1"/>
</dbReference>
<dbReference type="PANTHER" id="PTHR36934:SF1">
    <property type="entry name" value="THIOESTERASE DOMAIN-CONTAINING PROTEIN"/>
    <property type="match status" value="1"/>
</dbReference>
<keyword evidence="5" id="KW-1185">Reference proteome</keyword>
<comment type="caution">
    <text evidence="4">The sequence shown here is derived from an EMBL/GenBank/DDBJ whole genome shotgun (WGS) entry which is preliminary data.</text>
</comment>
<feature type="active site" evidence="1">
    <location>
        <position position="70"/>
    </location>
</feature>
<accession>A0A7W8C1V7</accession>
<evidence type="ECO:0000313" key="4">
    <source>
        <dbReference type="EMBL" id="MBB5144100.1"/>
    </source>
</evidence>
<dbReference type="InterPro" id="IPR029069">
    <property type="entry name" value="HotDog_dom_sf"/>
</dbReference>
<feature type="binding site" evidence="2">
    <location>
        <position position="63"/>
    </location>
    <ligand>
        <name>substrate</name>
    </ligand>
</feature>
<dbReference type="PANTHER" id="PTHR36934">
    <property type="entry name" value="BLR0278 PROTEIN"/>
    <property type="match status" value="1"/>
</dbReference>
<name>A0A7W8C1V7_9BACT</name>
<feature type="active site" evidence="1">
    <location>
        <position position="44"/>
    </location>
</feature>
<dbReference type="SUPFAM" id="SSF54637">
    <property type="entry name" value="Thioesterase/thiol ester dehydrase-isomerase"/>
    <property type="match status" value="1"/>
</dbReference>
<evidence type="ECO:0000259" key="3">
    <source>
        <dbReference type="Pfam" id="PF22636"/>
    </source>
</evidence>
<evidence type="ECO:0000256" key="2">
    <source>
        <dbReference type="PIRSR" id="PIRSR014972-2"/>
    </source>
</evidence>